<proteinExistence type="predicted"/>
<dbReference type="Pfam" id="PF12937">
    <property type="entry name" value="F-box-like"/>
    <property type="match status" value="1"/>
</dbReference>
<feature type="domain" description="F-box" evidence="1">
    <location>
        <begin position="28"/>
        <end position="81"/>
    </location>
</feature>
<dbReference type="Gene3D" id="3.80.10.10">
    <property type="entry name" value="Ribonuclease Inhibitor"/>
    <property type="match status" value="1"/>
</dbReference>
<organism evidence="3">
    <name type="scientific">Laccaria bicolor (strain S238N-H82 / ATCC MYA-4686)</name>
    <name type="common">Bicoloured deceiver</name>
    <name type="synonym">Laccaria laccata var. bicolor</name>
    <dbReference type="NCBI Taxonomy" id="486041"/>
    <lineage>
        <taxon>Eukaryota</taxon>
        <taxon>Fungi</taxon>
        <taxon>Dikarya</taxon>
        <taxon>Basidiomycota</taxon>
        <taxon>Agaricomycotina</taxon>
        <taxon>Agaricomycetes</taxon>
        <taxon>Agaricomycetidae</taxon>
        <taxon>Agaricales</taxon>
        <taxon>Agaricineae</taxon>
        <taxon>Hydnangiaceae</taxon>
        <taxon>Laccaria</taxon>
    </lineage>
</organism>
<dbReference type="InterPro" id="IPR001810">
    <property type="entry name" value="F-box_dom"/>
</dbReference>
<dbReference type="InterPro" id="IPR032675">
    <property type="entry name" value="LRR_dom_sf"/>
</dbReference>
<keyword evidence="3" id="KW-1185">Reference proteome</keyword>
<dbReference type="SUPFAM" id="SSF52047">
    <property type="entry name" value="RNI-like"/>
    <property type="match status" value="1"/>
</dbReference>
<name>B0D8N0_LACBS</name>
<evidence type="ECO:0000259" key="1">
    <source>
        <dbReference type="Pfam" id="PF12937"/>
    </source>
</evidence>
<dbReference type="Proteomes" id="UP000001194">
    <property type="component" value="Unassembled WGS sequence"/>
</dbReference>
<evidence type="ECO:0000313" key="3">
    <source>
        <dbReference type="Proteomes" id="UP000001194"/>
    </source>
</evidence>
<dbReference type="AlphaFoldDB" id="B0D8N0"/>
<dbReference type="KEGG" id="lbc:LACBIDRAFT_296376"/>
<dbReference type="Gene3D" id="1.20.1280.50">
    <property type="match status" value="1"/>
</dbReference>
<dbReference type="PANTHER" id="PTHR38926:SF72">
    <property type="entry name" value="IM:7136021-RELATED"/>
    <property type="match status" value="1"/>
</dbReference>
<sequence>MRFFHAQTTNDEEYSLNSSRQSTASFIAFLPPEILAAIFVYARPTRRLRRKLAFEVTLSHVCMQWRGVALTTPALWTTIDISSTKSLSWAPVYLQRSGDGLPLDIRVDIYAEDRLVRHSASKNTAIVQAVRDLIGLYIGRCRSLLVFTFHEETASLILSRLHNVAAPLLERLRINAGCVSQPFADTTAAASCILSGGAPRLRFLETETMHCFPLANLETLHLHRLHNAEPIEYEQLTQIFAALPALSNLSIRGPIHSSQWPLHLTAPTFLMSSLRSLMISEDGPFAVKFLLSVSAPSLQSLWLDCSIDNTTLFEAPQMLAGNKFPVLKYLTLESYSMYTTNSFAGIFPTITHLHLSYAALFHVKHFEGAMVAEPTIWGQLATLIVTARKTDHARKFFGSLCRILPDRRRAEAPLQSLLLDGDLLRFLLAQKSDLLHEHVTMEELHKDNYSEFWWVNRHEDTVDRIGVPLIGEP</sequence>
<evidence type="ECO:0000313" key="2">
    <source>
        <dbReference type="EMBL" id="EDR09099.1"/>
    </source>
</evidence>
<dbReference type="HOGENOM" id="CLU_020999_3_3_1"/>
<accession>B0D8N0</accession>
<dbReference type="OrthoDB" id="3023006at2759"/>
<gene>
    <name evidence="2" type="ORF">LACBIDRAFT_296376</name>
</gene>
<reference evidence="2 3" key="1">
    <citation type="journal article" date="2008" name="Nature">
        <title>The genome of Laccaria bicolor provides insights into mycorrhizal symbiosis.</title>
        <authorList>
            <person name="Martin F."/>
            <person name="Aerts A."/>
            <person name="Ahren D."/>
            <person name="Brun A."/>
            <person name="Danchin E.G.J."/>
            <person name="Duchaussoy F."/>
            <person name="Gibon J."/>
            <person name="Kohler A."/>
            <person name="Lindquist E."/>
            <person name="Pereda V."/>
            <person name="Salamov A."/>
            <person name="Shapiro H.J."/>
            <person name="Wuyts J."/>
            <person name="Blaudez D."/>
            <person name="Buee M."/>
            <person name="Brokstein P."/>
            <person name="Canbaeck B."/>
            <person name="Cohen D."/>
            <person name="Courty P.E."/>
            <person name="Coutinho P.M."/>
            <person name="Delaruelle C."/>
            <person name="Detter J.C."/>
            <person name="Deveau A."/>
            <person name="DiFazio S."/>
            <person name="Duplessis S."/>
            <person name="Fraissinet-Tachet L."/>
            <person name="Lucic E."/>
            <person name="Frey-Klett P."/>
            <person name="Fourrey C."/>
            <person name="Feussner I."/>
            <person name="Gay G."/>
            <person name="Grimwood J."/>
            <person name="Hoegger P.J."/>
            <person name="Jain P."/>
            <person name="Kilaru S."/>
            <person name="Labbe J."/>
            <person name="Lin Y.C."/>
            <person name="Legue V."/>
            <person name="Le Tacon F."/>
            <person name="Marmeisse R."/>
            <person name="Melayah D."/>
            <person name="Montanini B."/>
            <person name="Muratet M."/>
            <person name="Nehls U."/>
            <person name="Niculita-Hirzel H."/>
            <person name="Oudot-Le Secq M.P."/>
            <person name="Peter M."/>
            <person name="Quesneville H."/>
            <person name="Rajashekar B."/>
            <person name="Reich M."/>
            <person name="Rouhier N."/>
            <person name="Schmutz J."/>
            <person name="Yin T."/>
            <person name="Chalot M."/>
            <person name="Henrissat B."/>
            <person name="Kuees U."/>
            <person name="Lucas S."/>
            <person name="Van de Peer Y."/>
            <person name="Podila G.K."/>
            <person name="Polle A."/>
            <person name="Pukkila P.J."/>
            <person name="Richardson P.M."/>
            <person name="Rouze P."/>
            <person name="Sanders I.R."/>
            <person name="Stajich J.E."/>
            <person name="Tunlid A."/>
            <person name="Tuskan G."/>
            <person name="Grigoriev I.V."/>
        </authorList>
    </citation>
    <scope>NUCLEOTIDE SEQUENCE [LARGE SCALE GENOMIC DNA]</scope>
    <source>
        <strain evidence="3">S238N-H82 / ATCC MYA-4686</strain>
    </source>
</reference>
<dbReference type="PANTHER" id="PTHR38926">
    <property type="entry name" value="F-BOX DOMAIN CONTAINING PROTEIN, EXPRESSED"/>
    <property type="match status" value="1"/>
</dbReference>
<dbReference type="GeneID" id="6075723"/>
<dbReference type="InterPro" id="IPR036047">
    <property type="entry name" value="F-box-like_dom_sf"/>
</dbReference>
<dbReference type="SUPFAM" id="SSF81383">
    <property type="entry name" value="F-box domain"/>
    <property type="match status" value="1"/>
</dbReference>
<protein>
    <submittedName>
        <fullName evidence="2">Predicted protein</fullName>
    </submittedName>
</protein>
<dbReference type="EMBL" id="DS547100">
    <property type="protein sequence ID" value="EDR09099.1"/>
    <property type="molecule type" value="Genomic_DNA"/>
</dbReference>
<dbReference type="RefSeq" id="XP_001880412.1">
    <property type="nucleotide sequence ID" value="XM_001880377.1"/>
</dbReference>
<dbReference type="InParanoid" id="B0D8N0"/>